<keyword evidence="5" id="KW-0811">Translocation</keyword>
<comment type="subcellular location">
    <subcellularLocation>
        <location evidence="1">Nucleus</location>
        <location evidence="1">Nuclear pore complex</location>
    </subcellularLocation>
</comment>
<evidence type="ECO:0000256" key="3">
    <source>
        <dbReference type="ARBA" id="ARBA00022816"/>
    </source>
</evidence>
<reference evidence="8" key="1">
    <citation type="submission" date="2019-09" db="EMBL/GenBank/DDBJ databases">
        <title>Draft genome information of white flower Hibiscus syriacus.</title>
        <authorList>
            <person name="Kim Y.-M."/>
        </authorList>
    </citation>
    <scope>NUCLEOTIDE SEQUENCE [LARGE SCALE GENOMIC DNA]</scope>
    <source>
        <strain evidence="8">YM2019G1</strain>
    </source>
</reference>
<evidence type="ECO:0000313" key="9">
    <source>
        <dbReference type="Proteomes" id="UP000436088"/>
    </source>
</evidence>
<evidence type="ECO:0000256" key="6">
    <source>
        <dbReference type="ARBA" id="ARBA00023132"/>
    </source>
</evidence>
<name>A0A6A3BAW7_HIBSY</name>
<gene>
    <name evidence="8" type="ORF">F3Y22_tig00110264pilonHSYRG00086</name>
</gene>
<keyword evidence="6" id="KW-0906">Nuclear pore complex</keyword>
<dbReference type="AlphaFoldDB" id="A0A6A3BAW7"/>
<organism evidence="8 9">
    <name type="scientific">Hibiscus syriacus</name>
    <name type="common">Rose of Sharon</name>
    <dbReference type="NCBI Taxonomy" id="106335"/>
    <lineage>
        <taxon>Eukaryota</taxon>
        <taxon>Viridiplantae</taxon>
        <taxon>Streptophyta</taxon>
        <taxon>Embryophyta</taxon>
        <taxon>Tracheophyta</taxon>
        <taxon>Spermatophyta</taxon>
        <taxon>Magnoliopsida</taxon>
        <taxon>eudicotyledons</taxon>
        <taxon>Gunneridae</taxon>
        <taxon>Pentapetalae</taxon>
        <taxon>rosids</taxon>
        <taxon>malvids</taxon>
        <taxon>Malvales</taxon>
        <taxon>Malvaceae</taxon>
        <taxon>Malvoideae</taxon>
        <taxon>Hibiscus</taxon>
    </lineage>
</organism>
<evidence type="ECO:0000256" key="4">
    <source>
        <dbReference type="ARBA" id="ARBA00022927"/>
    </source>
</evidence>
<sequence>MNDNDIYVIEVRRVKNNVEQDRSVPLTEVTSTEECVVLEMKTWNLLLPIQIDQEKPVSLEEQKEKDTPYIISKELLSGPKSVLVPQASPNLRSISADSIEGRSALHQYFMLFRENYVEYAHKVCFELKHHGPQLKRIIDDQHARPVTQFFGTAIATSEKTARDQFAGVELDALKSSINTLKARLRRYTQSSKDSVANQRRKMPGRNYVQDTQISQLKSSLEKLSLLNSESTKKVELVESALKTRDSS</sequence>
<dbReference type="GO" id="GO:0006406">
    <property type="term" value="P:mRNA export from nucleus"/>
    <property type="evidence" value="ECO:0007669"/>
    <property type="project" value="TreeGrafter"/>
</dbReference>
<dbReference type="PANTHER" id="PTHR13257">
    <property type="entry name" value="NUCLEOPORIN NUP84-RELATED"/>
    <property type="match status" value="1"/>
</dbReference>
<evidence type="ECO:0000313" key="8">
    <source>
        <dbReference type="EMBL" id="KAE8712039.1"/>
    </source>
</evidence>
<dbReference type="GO" id="GO:0017056">
    <property type="term" value="F:structural constituent of nuclear pore"/>
    <property type="evidence" value="ECO:0007669"/>
    <property type="project" value="InterPro"/>
</dbReference>
<keyword evidence="4" id="KW-0653">Protein transport</keyword>
<dbReference type="GO" id="GO:0006606">
    <property type="term" value="P:protein import into nucleus"/>
    <property type="evidence" value="ECO:0007669"/>
    <property type="project" value="TreeGrafter"/>
</dbReference>
<protein>
    <submittedName>
        <fullName evidence="8">ABC1 family protein</fullName>
    </submittedName>
</protein>
<dbReference type="GO" id="GO:0005643">
    <property type="term" value="C:nuclear pore"/>
    <property type="evidence" value="ECO:0007669"/>
    <property type="project" value="UniProtKB-SubCell"/>
</dbReference>
<keyword evidence="3" id="KW-0509">mRNA transport</keyword>
<keyword evidence="7" id="KW-0539">Nucleus</keyword>
<evidence type="ECO:0000256" key="1">
    <source>
        <dbReference type="ARBA" id="ARBA00004567"/>
    </source>
</evidence>
<evidence type="ECO:0000256" key="2">
    <source>
        <dbReference type="ARBA" id="ARBA00022448"/>
    </source>
</evidence>
<evidence type="ECO:0000256" key="5">
    <source>
        <dbReference type="ARBA" id="ARBA00023010"/>
    </source>
</evidence>
<dbReference type="InterPro" id="IPR037700">
    <property type="entry name" value="NUP88/NUP82"/>
</dbReference>
<keyword evidence="2" id="KW-0813">Transport</keyword>
<dbReference type="EMBL" id="VEPZ02000902">
    <property type="protein sequence ID" value="KAE8712039.1"/>
    <property type="molecule type" value="Genomic_DNA"/>
</dbReference>
<accession>A0A6A3BAW7</accession>
<proteinExistence type="predicted"/>
<dbReference type="GO" id="GO:0000056">
    <property type="term" value="P:ribosomal small subunit export from nucleus"/>
    <property type="evidence" value="ECO:0007669"/>
    <property type="project" value="InterPro"/>
</dbReference>
<comment type="caution">
    <text evidence="8">The sequence shown here is derived from an EMBL/GenBank/DDBJ whole genome shotgun (WGS) entry which is preliminary data.</text>
</comment>
<dbReference type="PANTHER" id="PTHR13257:SF0">
    <property type="entry name" value="NUCLEAR PORE COMPLEX PROTEIN NUP88"/>
    <property type="match status" value="1"/>
</dbReference>
<keyword evidence="9" id="KW-1185">Reference proteome</keyword>
<dbReference type="Proteomes" id="UP000436088">
    <property type="component" value="Unassembled WGS sequence"/>
</dbReference>
<dbReference type="GO" id="GO:0000055">
    <property type="term" value="P:ribosomal large subunit export from nucleus"/>
    <property type="evidence" value="ECO:0007669"/>
    <property type="project" value="InterPro"/>
</dbReference>
<evidence type="ECO:0000256" key="7">
    <source>
        <dbReference type="ARBA" id="ARBA00023242"/>
    </source>
</evidence>